<dbReference type="SMART" id="SM00530">
    <property type="entry name" value="HTH_XRE"/>
    <property type="match status" value="1"/>
</dbReference>
<sequence>MRKRDNDKFYSVYREIGRKIAFYRNLRGLSQEELAAKVDISTSHLSKIEAPNTNISFSLDMLLLIAEGLDVDIAAFFNSTEVQNPYMKKNK</sequence>
<dbReference type="RefSeq" id="WP_007932827.1">
    <property type="nucleotide sequence ID" value="NZ_AKVJ01000021.1"/>
</dbReference>
<dbReference type="EMBL" id="AKVJ01000021">
    <property type="protein sequence ID" value="EIW19253.1"/>
    <property type="molecule type" value="Genomic_DNA"/>
</dbReference>
<organism evidence="3 4">
    <name type="scientific">Pelosinus fermentans B4</name>
    <dbReference type="NCBI Taxonomy" id="1149862"/>
    <lineage>
        <taxon>Bacteria</taxon>
        <taxon>Bacillati</taxon>
        <taxon>Bacillota</taxon>
        <taxon>Negativicutes</taxon>
        <taxon>Selenomonadales</taxon>
        <taxon>Sporomusaceae</taxon>
        <taxon>Pelosinus</taxon>
    </lineage>
</organism>
<dbReference type="PANTHER" id="PTHR46797:SF1">
    <property type="entry name" value="METHYLPHOSPHONATE SYNTHASE"/>
    <property type="match status" value="1"/>
</dbReference>
<keyword evidence="4" id="KW-1185">Reference proteome</keyword>
<feature type="domain" description="HTH cro/C1-type" evidence="2">
    <location>
        <begin position="20"/>
        <end position="76"/>
    </location>
</feature>
<dbReference type="PANTHER" id="PTHR46797">
    <property type="entry name" value="HTH-TYPE TRANSCRIPTIONAL REGULATOR"/>
    <property type="match status" value="1"/>
</dbReference>
<dbReference type="InterPro" id="IPR050807">
    <property type="entry name" value="TransReg_Diox_bact_type"/>
</dbReference>
<protein>
    <submittedName>
        <fullName evidence="3">Helix-turn-helix domain protein</fullName>
    </submittedName>
</protein>
<dbReference type="GO" id="GO:0003700">
    <property type="term" value="F:DNA-binding transcription factor activity"/>
    <property type="evidence" value="ECO:0007669"/>
    <property type="project" value="TreeGrafter"/>
</dbReference>
<evidence type="ECO:0000259" key="2">
    <source>
        <dbReference type="PROSITE" id="PS50943"/>
    </source>
</evidence>
<dbReference type="InterPro" id="IPR010982">
    <property type="entry name" value="Lambda_DNA-bd_dom_sf"/>
</dbReference>
<dbReference type="CDD" id="cd00093">
    <property type="entry name" value="HTH_XRE"/>
    <property type="match status" value="1"/>
</dbReference>
<reference evidence="3 4" key="1">
    <citation type="journal article" date="2012" name="J. Bacteriol.">
        <title>Draft Genome Sequences for Two Metal-Reducing Pelosinus fermentans Strains Isolated from a Cr(VI)-Contaminated Site and for Type Strain R7.</title>
        <authorList>
            <person name="Brown S.D."/>
            <person name="Podar M."/>
            <person name="Klingeman D.M."/>
            <person name="Johnson C.M."/>
            <person name="Yang Z.K."/>
            <person name="Utturkar S.M."/>
            <person name="Land M.L."/>
            <person name="Mosher J.J."/>
            <person name="Hurt R.A.Jr."/>
            <person name="Phelps T.J."/>
            <person name="Palumbo A.V."/>
            <person name="Arkin A.P."/>
            <person name="Hazen T.C."/>
            <person name="Elias D.A."/>
        </authorList>
    </citation>
    <scope>NUCLEOTIDE SEQUENCE [LARGE SCALE GENOMIC DNA]</scope>
    <source>
        <strain evidence="3 4">B4</strain>
    </source>
</reference>
<dbReference type="AlphaFoldDB" id="I8RHK1"/>
<dbReference type="Proteomes" id="UP000004324">
    <property type="component" value="Unassembled WGS sequence"/>
</dbReference>
<gene>
    <name evidence="3" type="ORF">FB4_2963</name>
</gene>
<dbReference type="GO" id="GO:0003677">
    <property type="term" value="F:DNA binding"/>
    <property type="evidence" value="ECO:0007669"/>
    <property type="project" value="UniProtKB-KW"/>
</dbReference>
<proteinExistence type="predicted"/>
<keyword evidence="1" id="KW-0238">DNA-binding</keyword>
<dbReference type="Gene3D" id="1.10.260.40">
    <property type="entry name" value="lambda repressor-like DNA-binding domains"/>
    <property type="match status" value="1"/>
</dbReference>
<dbReference type="GO" id="GO:0005829">
    <property type="term" value="C:cytosol"/>
    <property type="evidence" value="ECO:0007669"/>
    <property type="project" value="TreeGrafter"/>
</dbReference>
<evidence type="ECO:0000313" key="3">
    <source>
        <dbReference type="EMBL" id="EIW19253.1"/>
    </source>
</evidence>
<name>I8RHK1_9FIRM</name>
<dbReference type="SUPFAM" id="SSF47413">
    <property type="entry name" value="lambda repressor-like DNA-binding domains"/>
    <property type="match status" value="1"/>
</dbReference>
<evidence type="ECO:0000313" key="4">
    <source>
        <dbReference type="Proteomes" id="UP000004324"/>
    </source>
</evidence>
<dbReference type="PROSITE" id="PS50943">
    <property type="entry name" value="HTH_CROC1"/>
    <property type="match status" value="1"/>
</dbReference>
<dbReference type="InterPro" id="IPR001387">
    <property type="entry name" value="Cro/C1-type_HTH"/>
</dbReference>
<comment type="caution">
    <text evidence="3">The sequence shown here is derived from an EMBL/GenBank/DDBJ whole genome shotgun (WGS) entry which is preliminary data.</text>
</comment>
<evidence type="ECO:0000256" key="1">
    <source>
        <dbReference type="ARBA" id="ARBA00023125"/>
    </source>
</evidence>
<dbReference type="PATRIC" id="fig|1149862.3.peg.1519"/>
<dbReference type="Pfam" id="PF01381">
    <property type="entry name" value="HTH_3"/>
    <property type="match status" value="1"/>
</dbReference>
<accession>I8RHK1</accession>
<dbReference type="OrthoDB" id="1629646at2"/>